<dbReference type="Proteomes" id="UP001497644">
    <property type="component" value="Chromosome 4"/>
</dbReference>
<evidence type="ECO:0000313" key="1">
    <source>
        <dbReference type="EMBL" id="CAL1683789.1"/>
    </source>
</evidence>
<dbReference type="AlphaFoldDB" id="A0AAV2NVJ7"/>
<protein>
    <submittedName>
        <fullName evidence="1">Uncharacterized protein</fullName>
    </submittedName>
</protein>
<evidence type="ECO:0000313" key="2">
    <source>
        <dbReference type="Proteomes" id="UP001497644"/>
    </source>
</evidence>
<organism evidence="1 2">
    <name type="scientific">Lasius platythorax</name>
    <dbReference type="NCBI Taxonomy" id="488582"/>
    <lineage>
        <taxon>Eukaryota</taxon>
        <taxon>Metazoa</taxon>
        <taxon>Ecdysozoa</taxon>
        <taxon>Arthropoda</taxon>
        <taxon>Hexapoda</taxon>
        <taxon>Insecta</taxon>
        <taxon>Pterygota</taxon>
        <taxon>Neoptera</taxon>
        <taxon>Endopterygota</taxon>
        <taxon>Hymenoptera</taxon>
        <taxon>Apocrita</taxon>
        <taxon>Aculeata</taxon>
        <taxon>Formicoidea</taxon>
        <taxon>Formicidae</taxon>
        <taxon>Formicinae</taxon>
        <taxon>Lasius</taxon>
        <taxon>Lasius</taxon>
    </lineage>
</organism>
<accession>A0AAV2NVJ7</accession>
<keyword evidence="2" id="KW-1185">Reference proteome</keyword>
<dbReference type="EMBL" id="OZ034827">
    <property type="protein sequence ID" value="CAL1683789.1"/>
    <property type="molecule type" value="Genomic_DNA"/>
</dbReference>
<reference evidence="1" key="1">
    <citation type="submission" date="2024-04" db="EMBL/GenBank/DDBJ databases">
        <authorList>
            <consortium name="Molecular Ecology Group"/>
        </authorList>
    </citation>
    <scope>NUCLEOTIDE SEQUENCE</scope>
</reference>
<gene>
    <name evidence="1" type="ORF">LPLAT_LOCUS9455</name>
</gene>
<sequence length="72" mass="7984">MSFRMAYVRTSWDRGIAHRDSQTDRINANNWILPAISVSLERRAAQLRNAPETTTRTGYGVEGGSGCCAELP</sequence>
<proteinExistence type="predicted"/>
<name>A0AAV2NVJ7_9HYME</name>